<name>A0ACD3AV71_9AGAR</name>
<evidence type="ECO:0000313" key="2">
    <source>
        <dbReference type="Proteomes" id="UP000308600"/>
    </source>
</evidence>
<evidence type="ECO:0000313" key="1">
    <source>
        <dbReference type="EMBL" id="TFK69252.1"/>
    </source>
</evidence>
<dbReference type="Proteomes" id="UP000308600">
    <property type="component" value="Unassembled WGS sequence"/>
</dbReference>
<accession>A0ACD3AV71</accession>
<reference evidence="1 2" key="1">
    <citation type="journal article" date="2019" name="Nat. Ecol. Evol.">
        <title>Megaphylogeny resolves global patterns of mushroom evolution.</title>
        <authorList>
            <person name="Varga T."/>
            <person name="Krizsan K."/>
            <person name="Foldi C."/>
            <person name="Dima B."/>
            <person name="Sanchez-Garcia M."/>
            <person name="Sanchez-Ramirez S."/>
            <person name="Szollosi G.J."/>
            <person name="Szarkandi J.G."/>
            <person name="Papp V."/>
            <person name="Albert L."/>
            <person name="Andreopoulos W."/>
            <person name="Angelini C."/>
            <person name="Antonin V."/>
            <person name="Barry K.W."/>
            <person name="Bougher N.L."/>
            <person name="Buchanan P."/>
            <person name="Buyck B."/>
            <person name="Bense V."/>
            <person name="Catcheside P."/>
            <person name="Chovatia M."/>
            <person name="Cooper J."/>
            <person name="Damon W."/>
            <person name="Desjardin D."/>
            <person name="Finy P."/>
            <person name="Geml J."/>
            <person name="Haridas S."/>
            <person name="Hughes K."/>
            <person name="Justo A."/>
            <person name="Karasinski D."/>
            <person name="Kautmanova I."/>
            <person name="Kiss B."/>
            <person name="Kocsube S."/>
            <person name="Kotiranta H."/>
            <person name="LaButti K.M."/>
            <person name="Lechner B.E."/>
            <person name="Liimatainen K."/>
            <person name="Lipzen A."/>
            <person name="Lukacs Z."/>
            <person name="Mihaltcheva S."/>
            <person name="Morgado L.N."/>
            <person name="Niskanen T."/>
            <person name="Noordeloos M.E."/>
            <person name="Ohm R.A."/>
            <person name="Ortiz-Santana B."/>
            <person name="Ovrebo C."/>
            <person name="Racz N."/>
            <person name="Riley R."/>
            <person name="Savchenko A."/>
            <person name="Shiryaev A."/>
            <person name="Soop K."/>
            <person name="Spirin V."/>
            <person name="Szebenyi C."/>
            <person name="Tomsovsky M."/>
            <person name="Tulloss R.E."/>
            <person name="Uehling J."/>
            <person name="Grigoriev I.V."/>
            <person name="Vagvolgyi C."/>
            <person name="Papp T."/>
            <person name="Martin F.M."/>
            <person name="Miettinen O."/>
            <person name="Hibbett D.S."/>
            <person name="Nagy L.G."/>
        </authorList>
    </citation>
    <scope>NUCLEOTIDE SEQUENCE [LARGE SCALE GENOMIC DNA]</scope>
    <source>
        <strain evidence="1 2">NL-1719</strain>
    </source>
</reference>
<gene>
    <name evidence="1" type="ORF">BDN72DRAFT_897453</name>
</gene>
<protein>
    <submittedName>
        <fullName evidence="1">Uncharacterized protein</fullName>
    </submittedName>
</protein>
<keyword evidence="2" id="KW-1185">Reference proteome</keyword>
<proteinExistence type="predicted"/>
<organism evidence="1 2">
    <name type="scientific">Pluteus cervinus</name>
    <dbReference type="NCBI Taxonomy" id="181527"/>
    <lineage>
        <taxon>Eukaryota</taxon>
        <taxon>Fungi</taxon>
        <taxon>Dikarya</taxon>
        <taxon>Basidiomycota</taxon>
        <taxon>Agaricomycotina</taxon>
        <taxon>Agaricomycetes</taxon>
        <taxon>Agaricomycetidae</taxon>
        <taxon>Agaricales</taxon>
        <taxon>Pluteineae</taxon>
        <taxon>Pluteaceae</taxon>
        <taxon>Pluteus</taxon>
    </lineage>
</organism>
<dbReference type="EMBL" id="ML208334">
    <property type="protein sequence ID" value="TFK69252.1"/>
    <property type="molecule type" value="Genomic_DNA"/>
</dbReference>
<sequence>MPIPPANLSCTTLNGLVKLANNEATHLCRDILSIPVPALDTSKPLVLHLLGAPPSQPKQKKGPVSEVESDSDEAPSDGEHSHSGTDDDEIGSTDDKRMDVDPAKSKTLDVNINEVVRKAALHSARYSAHCTDLEMIFIEAEMSDVDHAIPIHGTIPILFLSTTAPINETDSPILSISKIIDEGTGKISI</sequence>